<dbReference type="InterPro" id="IPR000504">
    <property type="entry name" value="RRM_dom"/>
</dbReference>
<dbReference type="PANTHER" id="PTHR15592">
    <property type="entry name" value="MATRIN 3/NUCLEAR PROTEIN 220-RELATED"/>
    <property type="match status" value="1"/>
</dbReference>
<feature type="signal peptide" evidence="2">
    <location>
        <begin position="1"/>
        <end position="22"/>
    </location>
</feature>
<keyword evidence="2" id="KW-0732">Signal</keyword>
<sequence>MRLAVSVLSLTLLFSFSPPSSRWFCSGVGEQQGSVEMLSVHLSSFLFQRGSDELFSTCVTNGPFIMSSNASSAANGNDSKKFKGDSRSAGVPSRVIHVRKLPSDVTEAEVISLGLPFGKVTNLLMLKGKNQAFIEMNTEEAANTMVNYYTTVTPVLRSQPIYIQFSNHKELKTDNSPNQRAQAALQAVNSVQSGNLALPAPAAAVDAGMAMAGQSPVLRIIVENLFYPVTLDVLHQVKSVLTALRLSCRKGK</sequence>
<keyword evidence="1" id="KW-0694">RNA-binding</keyword>
<feature type="domain" description="RRM" evidence="3">
    <location>
        <begin position="94"/>
        <end position="178"/>
    </location>
</feature>
<organism evidence="4 5">
    <name type="scientific">Pavo cristatus</name>
    <name type="common">Indian peafowl</name>
    <name type="synonym">Blue peafowl</name>
    <dbReference type="NCBI Taxonomy" id="9049"/>
    <lineage>
        <taxon>Eukaryota</taxon>
        <taxon>Metazoa</taxon>
        <taxon>Chordata</taxon>
        <taxon>Craniata</taxon>
        <taxon>Vertebrata</taxon>
        <taxon>Euteleostomi</taxon>
        <taxon>Archelosauria</taxon>
        <taxon>Archosauria</taxon>
        <taxon>Dinosauria</taxon>
        <taxon>Saurischia</taxon>
        <taxon>Theropoda</taxon>
        <taxon>Coelurosauria</taxon>
        <taxon>Aves</taxon>
        <taxon>Neognathae</taxon>
        <taxon>Galloanserae</taxon>
        <taxon>Galliformes</taxon>
        <taxon>Phasianidae</taxon>
        <taxon>Phasianinae</taxon>
        <taxon>Pavo</taxon>
    </lineage>
</organism>
<proteinExistence type="predicted"/>
<evidence type="ECO:0000256" key="1">
    <source>
        <dbReference type="PROSITE-ProRule" id="PRU00176"/>
    </source>
</evidence>
<dbReference type="SMART" id="SM00360">
    <property type="entry name" value="RRM"/>
    <property type="match status" value="1"/>
</dbReference>
<name>A0A8C9FWE0_PAVCR</name>
<protein>
    <recommendedName>
        <fullName evidence="3">RRM domain-containing protein</fullName>
    </recommendedName>
</protein>
<evidence type="ECO:0000313" key="5">
    <source>
        <dbReference type="Proteomes" id="UP000694428"/>
    </source>
</evidence>
<dbReference type="Proteomes" id="UP000694428">
    <property type="component" value="Unplaced"/>
</dbReference>
<dbReference type="GO" id="GO:0003723">
    <property type="term" value="F:RNA binding"/>
    <property type="evidence" value="ECO:0007669"/>
    <property type="project" value="UniProtKB-UniRule"/>
</dbReference>
<evidence type="ECO:0000313" key="4">
    <source>
        <dbReference type="Ensembl" id="ENSPSTP00000018891.1"/>
    </source>
</evidence>
<dbReference type="InterPro" id="IPR035979">
    <property type="entry name" value="RBD_domain_sf"/>
</dbReference>
<dbReference type="SUPFAM" id="SSF54928">
    <property type="entry name" value="RNA-binding domain, RBD"/>
    <property type="match status" value="1"/>
</dbReference>
<reference evidence="4" key="2">
    <citation type="submission" date="2025-09" db="UniProtKB">
        <authorList>
            <consortium name="Ensembl"/>
        </authorList>
    </citation>
    <scope>IDENTIFICATION</scope>
</reference>
<keyword evidence="5" id="KW-1185">Reference proteome</keyword>
<accession>A0A8C9FWE0</accession>
<dbReference type="Gene3D" id="3.30.70.330">
    <property type="match status" value="1"/>
</dbReference>
<dbReference type="PROSITE" id="PS50102">
    <property type="entry name" value="RRM"/>
    <property type="match status" value="1"/>
</dbReference>
<evidence type="ECO:0000259" key="3">
    <source>
        <dbReference type="PROSITE" id="PS50102"/>
    </source>
</evidence>
<evidence type="ECO:0000256" key="2">
    <source>
        <dbReference type="SAM" id="SignalP"/>
    </source>
</evidence>
<feature type="chain" id="PRO_5034556595" description="RRM domain-containing protein" evidence="2">
    <location>
        <begin position="23"/>
        <end position="252"/>
    </location>
</feature>
<dbReference type="AlphaFoldDB" id="A0A8C9FWE0"/>
<dbReference type="CDD" id="cd12777">
    <property type="entry name" value="RRM1_PTBP1"/>
    <property type="match status" value="1"/>
</dbReference>
<reference evidence="4" key="1">
    <citation type="submission" date="2025-08" db="UniProtKB">
        <authorList>
            <consortium name="Ensembl"/>
        </authorList>
    </citation>
    <scope>IDENTIFICATION</scope>
</reference>
<dbReference type="InterPro" id="IPR012677">
    <property type="entry name" value="Nucleotide-bd_a/b_plait_sf"/>
</dbReference>
<dbReference type="FunFam" id="3.30.70.330:FF:000032">
    <property type="entry name" value="Polypyrimidine tract-binding protein 2 isoform 1"/>
    <property type="match status" value="1"/>
</dbReference>
<dbReference type="InterPro" id="IPR035000">
    <property type="entry name" value="PTBP1_RRM1"/>
</dbReference>
<dbReference type="Ensembl" id="ENSPSTT00000019793.1">
    <property type="protein sequence ID" value="ENSPSTP00000018891.1"/>
    <property type="gene ID" value="ENSPSTG00000013608.1"/>
</dbReference>